<evidence type="ECO:0000313" key="1">
    <source>
        <dbReference type="Proteomes" id="UP000887565"/>
    </source>
</evidence>
<sequence length="68" mass="7658">MLNNGGHFFDFDANFSSFPRPIDDDFCSSTTTTTKNRRISSSATTKFHDEKIQLSLYLASVLKSSMTK</sequence>
<dbReference type="WBParaSite" id="nRc.2.0.1.t29316-RA">
    <property type="protein sequence ID" value="nRc.2.0.1.t29316-RA"/>
    <property type="gene ID" value="nRc.2.0.1.g29316"/>
</dbReference>
<reference evidence="2" key="1">
    <citation type="submission" date="2022-11" db="UniProtKB">
        <authorList>
            <consortium name="WormBaseParasite"/>
        </authorList>
    </citation>
    <scope>IDENTIFICATION</scope>
</reference>
<evidence type="ECO:0000313" key="2">
    <source>
        <dbReference type="WBParaSite" id="nRc.2.0.1.t29316-RA"/>
    </source>
</evidence>
<proteinExistence type="predicted"/>
<accession>A0A915JSU5</accession>
<dbReference type="Proteomes" id="UP000887565">
    <property type="component" value="Unplaced"/>
</dbReference>
<dbReference type="AlphaFoldDB" id="A0A915JSU5"/>
<name>A0A915JSU5_ROMCU</name>
<keyword evidence="1" id="KW-1185">Reference proteome</keyword>
<protein>
    <submittedName>
        <fullName evidence="2">Uncharacterized protein</fullName>
    </submittedName>
</protein>
<organism evidence="1 2">
    <name type="scientific">Romanomermis culicivorax</name>
    <name type="common">Nematode worm</name>
    <dbReference type="NCBI Taxonomy" id="13658"/>
    <lineage>
        <taxon>Eukaryota</taxon>
        <taxon>Metazoa</taxon>
        <taxon>Ecdysozoa</taxon>
        <taxon>Nematoda</taxon>
        <taxon>Enoplea</taxon>
        <taxon>Dorylaimia</taxon>
        <taxon>Mermithida</taxon>
        <taxon>Mermithoidea</taxon>
        <taxon>Mermithidae</taxon>
        <taxon>Romanomermis</taxon>
    </lineage>
</organism>